<dbReference type="InterPro" id="IPR015943">
    <property type="entry name" value="WD40/YVTN_repeat-like_dom_sf"/>
</dbReference>
<sequence length="214" mass="23443">MKEHTGYVCSVSFSPDGTRIASGSWDNTVRVWDAATGQPLGEPLEGHTALVYSISFSPDGTRIASGSDDNTVRVWDRVNVQPSSSPRSRDSDPSAFSLHRNTSSPTQESHIIPPNTCNARLIFFSSNLEYALPNPADLLETASHHDSHSTPFLLQPNGWIMGPNHQLLFWVPPLSRYPFYSPGTAIVIPRGGVELDLSHMAHGMRWSSCRDASA</sequence>
<dbReference type="PRINTS" id="PR00320">
    <property type="entry name" value="GPROTEINBRPT"/>
</dbReference>
<evidence type="ECO:0000313" key="6">
    <source>
        <dbReference type="Proteomes" id="UP000823399"/>
    </source>
</evidence>
<comment type="caution">
    <text evidence="5">The sequence shown here is derived from an EMBL/GenBank/DDBJ whole genome shotgun (WGS) entry which is preliminary data.</text>
</comment>
<gene>
    <name evidence="5" type="ORF">F5147DRAFT_767452</name>
</gene>
<dbReference type="Proteomes" id="UP000823399">
    <property type="component" value="Unassembled WGS sequence"/>
</dbReference>
<dbReference type="RefSeq" id="XP_041298801.1">
    <property type="nucleotide sequence ID" value="XM_041440894.1"/>
</dbReference>
<reference evidence="5" key="1">
    <citation type="journal article" date="2020" name="New Phytol.">
        <title>Comparative genomics reveals dynamic genome evolution in host specialist ectomycorrhizal fungi.</title>
        <authorList>
            <person name="Lofgren L.A."/>
            <person name="Nguyen N.H."/>
            <person name="Vilgalys R."/>
            <person name="Ruytinx J."/>
            <person name="Liao H.L."/>
            <person name="Branco S."/>
            <person name="Kuo A."/>
            <person name="LaButti K."/>
            <person name="Lipzen A."/>
            <person name="Andreopoulos W."/>
            <person name="Pangilinan J."/>
            <person name="Riley R."/>
            <person name="Hundley H."/>
            <person name="Na H."/>
            <person name="Barry K."/>
            <person name="Grigoriev I.V."/>
            <person name="Stajich J.E."/>
            <person name="Kennedy P.G."/>
        </authorList>
    </citation>
    <scope>NUCLEOTIDE SEQUENCE</scope>
    <source>
        <strain evidence="5">FC423</strain>
    </source>
</reference>
<evidence type="ECO:0000256" key="2">
    <source>
        <dbReference type="ARBA" id="ARBA00022737"/>
    </source>
</evidence>
<keyword evidence="2" id="KW-0677">Repeat</keyword>
<dbReference type="PROSITE" id="PS50082">
    <property type="entry name" value="WD_REPEATS_2"/>
    <property type="match status" value="2"/>
</dbReference>
<dbReference type="PANTHER" id="PTHR45333:SF1">
    <property type="entry name" value="CHROMOSOME UNDETERMINED SCAFFOLD_625, WHOLE GENOME SHOTGUN SEQUENCE"/>
    <property type="match status" value="1"/>
</dbReference>
<dbReference type="InterPro" id="IPR036322">
    <property type="entry name" value="WD40_repeat_dom_sf"/>
</dbReference>
<proteinExistence type="predicted"/>
<protein>
    <submittedName>
        <fullName evidence="5">WD40-repeat-containing domain protein</fullName>
    </submittedName>
</protein>
<feature type="repeat" description="WD" evidence="3">
    <location>
        <begin position="44"/>
        <end position="76"/>
    </location>
</feature>
<feature type="repeat" description="WD" evidence="3">
    <location>
        <begin position="1"/>
        <end position="42"/>
    </location>
</feature>
<dbReference type="Pfam" id="PF00400">
    <property type="entry name" value="WD40"/>
    <property type="match status" value="2"/>
</dbReference>
<dbReference type="PROSITE" id="PS00678">
    <property type="entry name" value="WD_REPEATS_1"/>
    <property type="match status" value="1"/>
</dbReference>
<dbReference type="OrthoDB" id="6262491at2759"/>
<dbReference type="AlphaFoldDB" id="A0A9P7FII6"/>
<dbReference type="SMART" id="SM00320">
    <property type="entry name" value="WD40"/>
    <property type="match status" value="2"/>
</dbReference>
<dbReference type="InterPro" id="IPR019775">
    <property type="entry name" value="WD40_repeat_CS"/>
</dbReference>
<evidence type="ECO:0000256" key="1">
    <source>
        <dbReference type="ARBA" id="ARBA00022574"/>
    </source>
</evidence>
<feature type="compositionally biased region" description="Polar residues" evidence="4">
    <location>
        <begin position="99"/>
        <end position="109"/>
    </location>
</feature>
<dbReference type="PANTHER" id="PTHR45333">
    <property type="entry name" value="MEMBRANE PROTEIN-RELATED"/>
    <property type="match status" value="1"/>
</dbReference>
<evidence type="ECO:0000256" key="4">
    <source>
        <dbReference type="SAM" id="MobiDB-lite"/>
    </source>
</evidence>
<dbReference type="GeneID" id="64703153"/>
<organism evidence="5 6">
    <name type="scientific">Suillus discolor</name>
    <dbReference type="NCBI Taxonomy" id="1912936"/>
    <lineage>
        <taxon>Eukaryota</taxon>
        <taxon>Fungi</taxon>
        <taxon>Dikarya</taxon>
        <taxon>Basidiomycota</taxon>
        <taxon>Agaricomycotina</taxon>
        <taxon>Agaricomycetes</taxon>
        <taxon>Agaricomycetidae</taxon>
        <taxon>Boletales</taxon>
        <taxon>Suillineae</taxon>
        <taxon>Suillaceae</taxon>
        <taxon>Suillus</taxon>
    </lineage>
</organism>
<dbReference type="Gene3D" id="2.130.10.10">
    <property type="entry name" value="YVTN repeat-like/Quinoprotein amine dehydrogenase"/>
    <property type="match status" value="1"/>
</dbReference>
<dbReference type="PROSITE" id="PS50294">
    <property type="entry name" value="WD_REPEATS_REGION"/>
    <property type="match status" value="2"/>
</dbReference>
<dbReference type="SUPFAM" id="SSF50978">
    <property type="entry name" value="WD40 repeat-like"/>
    <property type="match status" value="1"/>
</dbReference>
<feature type="region of interest" description="Disordered" evidence="4">
    <location>
        <begin position="80"/>
        <end position="112"/>
    </location>
</feature>
<accession>A0A9P7FII6</accession>
<dbReference type="InterPro" id="IPR020472">
    <property type="entry name" value="WD40_PAC1"/>
</dbReference>
<dbReference type="InterPro" id="IPR001680">
    <property type="entry name" value="WD40_rpt"/>
</dbReference>
<keyword evidence="6" id="KW-1185">Reference proteome</keyword>
<name>A0A9P7FII6_9AGAM</name>
<evidence type="ECO:0000256" key="3">
    <source>
        <dbReference type="PROSITE-ProRule" id="PRU00221"/>
    </source>
</evidence>
<dbReference type="EMBL" id="JABBWM010000003">
    <property type="protein sequence ID" value="KAG2118692.1"/>
    <property type="molecule type" value="Genomic_DNA"/>
</dbReference>
<evidence type="ECO:0000313" key="5">
    <source>
        <dbReference type="EMBL" id="KAG2118692.1"/>
    </source>
</evidence>
<keyword evidence="1 3" id="KW-0853">WD repeat</keyword>